<feature type="active site" description="Proton donor" evidence="16">
    <location>
        <position position="225"/>
    </location>
</feature>
<dbReference type="GO" id="GO:0005829">
    <property type="term" value="C:cytosol"/>
    <property type="evidence" value="ECO:0007669"/>
    <property type="project" value="TreeGrafter"/>
</dbReference>
<reference evidence="18" key="1">
    <citation type="submission" date="2019-12" db="EMBL/GenBank/DDBJ databases">
        <authorList>
            <person name="zhang j."/>
            <person name="sun C.M."/>
        </authorList>
    </citation>
    <scope>NUCLEOTIDE SEQUENCE</scope>
    <source>
        <strain evidence="18">NS-1</strain>
    </source>
</reference>
<feature type="active site" evidence="16">
    <location>
        <position position="175"/>
    </location>
</feature>
<comment type="similarity">
    <text evidence="16">Belongs to the MurB family.</text>
</comment>
<feature type="active site" evidence="16">
    <location>
        <position position="295"/>
    </location>
</feature>
<dbReference type="InterPro" id="IPR003170">
    <property type="entry name" value="MurB"/>
</dbReference>
<dbReference type="PANTHER" id="PTHR21071:SF4">
    <property type="entry name" value="UDP-N-ACETYLENOLPYRUVOYLGLUCOSAMINE REDUCTASE"/>
    <property type="match status" value="1"/>
</dbReference>
<dbReference type="GO" id="GO:0051301">
    <property type="term" value="P:cell division"/>
    <property type="evidence" value="ECO:0007669"/>
    <property type="project" value="UniProtKB-KW"/>
</dbReference>
<dbReference type="Gene3D" id="3.30.465.10">
    <property type="match status" value="1"/>
</dbReference>
<dbReference type="AlphaFoldDB" id="A0A8A7KN81"/>
<dbReference type="EMBL" id="CP046640">
    <property type="protein sequence ID" value="QTL99514.1"/>
    <property type="molecule type" value="Genomic_DNA"/>
</dbReference>
<dbReference type="HAMAP" id="MF_00037">
    <property type="entry name" value="MurB"/>
    <property type="match status" value="1"/>
</dbReference>
<evidence type="ECO:0000256" key="14">
    <source>
        <dbReference type="ARBA" id="ARBA00023316"/>
    </source>
</evidence>
<evidence type="ECO:0000256" key="8">
    <source>
        <dbReference type="ARBA" id="ARBA00022827"/>
    </source>
</evidence>
<dbReference type="InterPro" id="IPR006094">
    <property type="entry name" value="Oxid_FAD_bind_N"/>
</dbReference>
<keyword evidence="7 16" id="KW-0285">Flavoprotein</keyword>
<evidence type="ECO:0000256" key="12">
    <source>
        <dbReference type="ARBA" id="ARBA00023002"/>
    </source>
</evidence>
<dbReference type="InterPro" id="IPR016169">
    <property type="entry name" value="FAD-bd_PCMH_sub2"/>
</dbReference>
<dbReference type="NCBIfam" id="TIGR00179">
    <property type="entry name" value="murB"/>
    <property type="match status" value="1"/>
</dbReference>
<dbReference type="GO" id="GO:0008762">
    <property type="term" value="F:UDP-N-acetylmuramate dehydrogenase activity"/>
    <property type="evidence" value="ECO:0007669"/>
    <property type="project" value="UniProtKB-UniRule"/>
</dbReference>
<dbReference type="Gene3D" id="3.30.43.10">
    <property type="entry name" value="Uridine Diphospho-n-acetylenolpyruvylglucosamine Reductase, domain 2"/>
    <property type="match status" value="1"/>
</dbReference>
<evidence type="ECO:0000256" key="11">
    <source>
        <dbReference type="ARBA" id="ARBA00022984"/>
    </source>
</evidence>
<evidence type="ECO:0000256" key="7">
    <source>
        <dbReference type="ARBA" id="ARBA00022630"/>
    </source>
</evidence>
<dbReference type="InterPro" id="IPR036318">
    <property type="entry name" value="FAD-bd_PCMH-like_sf"/>
</dbReference>
<comment type="catalytic activity">
    <reaction evidence="15 16">
        <text>UDP-N-acetyl-alpha-D-muramate + NADP(+) = UDP-N-acetyl-3-O-(1-carboxyvinyl)-alpha-D-glucosamine + NADPH + H(+)</text>
        <dbReference type="Rhea" id="RHEA:12248"/>
        <dbReference type="ChEBI" id="CHEBI:15378"/>
        <dbReference type="ChEBI" id="CHEBI:57783"/>
        <dbReference type="ChEBI" id="CHEBI:58349"/>
        <dbReference type="ChEBI" id="CHEBI:68483"/>
        <dbReference type="ChEBI" id="CHEBI:70757"/>
        <dbReference type="EC" id="1.3.1.98"/>
    </reaction>
</comment>
<accession>A0A8A7KN81</accession>
<dbReference type="GO" id="GO:0009252">
    <property type="term" value="P:peptidoglycan biosynthetic process"/>
    <property type="evidence" value="ECO:0007669"/>
    <property type="project" value="UniProtKB-UniRule"/>
</dbReference>
<dbReference type="GO" id="GO:0071949">
    <property type="term" value="F:FAD binding"/>
    <property type="evidence" value="ECO:0007669"/>
    <property type="project" value="InterPro"/>
</dbReference>
<evidence type="ECO:0000256" key="6">
    <source>
        <dbReference type="ARBA" id="ARBA00022618"/>
    </source>
</evidence>
<dbReference type="PANTHER" id="PTHR21071">
    <property type="entry name" value="UDP-N-ACETYLENOLPYRUVOYLGLUCOSAMINE REDUCTASE"/>
    <property type="match status" value="1"/>
</dbReference>
<keyword evidence="8 16" id="KW-0274">FAD</keyword>
<dbReference type="EC" id="1.3.1.98" evidence="16"/>
<keyword evidence="5 16" id="KW-0963">Cytoplasm</keyword>
<evidence type="ECO:0000256" key="15">
    <source>
        <dbReference type="ARBA" id="ARBA00048914"/>
    </source>
</evidence>
<dbReference type="SUPFAM" id="SSF56194">
    <property type="entry name" value="Uridine diphospho-N-Acetylenolpyruvylglucosamine reductase, MurB, C-terminal domain"/>
    <property type="match status" value="1"/>
</dbReference>
<dbReference type="PROSITE" id="PS51387">
    <property type="entry name" value="FAD_PCMH"/>
    <property type="match status" value="1"/>
</dbReference>
<comment type="subcellular location">
    <subcellularLocation>
        <location evidence="3 16">Cytoplasm</location>
    </subcellularLocation>
</comment>
<dbReference type="KEGG" id="ifn:GM661_16935"/>
<dbReference type="Pfam" id="PF02873">
    <property type="entry name" value="MurB_C"/>
    <property type="match status" value="1"/>
</dbReference>
<dbReference type="GO" id="GO:0008360">
    <property type="term" value="P:regulation of cell shape"/>
    <property type="evidence" value="ECO:0007669"/>
    <property type="project" value="UniProtKB-KW"/>
</dbReference>
<evidence type="ECO:0000256" key="5">
    <source>
        <dbReference type="ARBA" id="ARBA00022490"/>
    </source>
</evidence>
<evidence type="ECO:0000256" key="16">
    <source>
        <dbReference type="HAMAP-Rule" id="MF_00037"/>
    </source>
</evidence>
<organism evidence="18 19">
    <name type="scientific">Iocasia fonsfrigidae</name>
    <dbReference type="NCBI Taxonomy" id="2682810"/>
    <lineage>
        <taxon>Bacteria</taxon>
        <taxon>Bacillati</taxon>
        <taxon>Bacillota</taxon>
        <taxon>Clostridia</taxon>
        <taxon>Halanaerobiales</taxon>
        <taxon>Halanaerobiaceae</taxon>
        <taxon>Iocasia</taxon>
    </lineage>
</organism>
<gene>
    <name evidence="16 18" type="primary">murB</name>
    <name evidence="18" type="ORF">GM661_16935</name>
</gene>
<dbReference type="Proteomes" id="UP000665020">
    <property type="component" value="Chromosome"/>
</dbReference>
<evidence type="ECO:0000256" key="9">
    <source>
        <dbReference type="ARBA" id="ARBA00022857"/>
    </source>
</evidence>
<comment type="function">
    <text evidence="2 16">Cell wall formation.</text>
</comment>
<keyword evidence="11 16" id="KW-0573">Peptidoglycan synthesis</keyword>
<evidence type="ECO:0000256" key="4">
    <source>
        <dbReference type="ARBA" id="ARBA00004752"/>
    </source>
</evidence>
<evidence type="ECO:0000256" key="10">
    <source>
        <dbReference type="ARBA" id="ARBA00022960"/>
    </source>
</evidence>
<dbReference type="RefSeq" id="WP_230867851.1">
    <property type="nucleotide sequence ID" value="NZ_CP046640.1"/>
</dbReference>
<sequence>MMINNLNKEFKKINALEVKYNISLKKYTSFKIGGPVNLFLVPITIRALQQTLPILNNHNIEFFILGRGSNLIVSDQGYHGAVIYTGRLNNISIENTTITAETGIALSSLASKAQETGLSGLEFASGIPGSLGGALYMNAGAYGGEMSNVVSSASVLDYKGNPETILKKDLQLSYRHSILQEKKLILTAVTLKLRPGNKAEIRQVMKELNQKRKDKQPLEWPSAGSIFKRPEGYYSGPLVEKAGMKGARIGDAQVSEKHAGFIINLGNATASDVKKLITKVQDKVYQTSGVKLEVEPHFIGDF</sequence>
<keyword evidence="12 16" id="KW-0560">Oxidoreductase</keyword>
<evidence type="ECO:0000256" key="13">
    <source>
        <dbReference type="ARBA" id="ARBA00023306"/>
    </source>
</evidence>
<keyword evidence="10 16" id="KW-0133">Cell shape</keyword>
<dbReference type="Pfam" id="PF01565">
    <property type="entry name" value="FAD_binding_4"/>
    <property type="match status" value="1"/>
</dbReference>
<keyword evidence="19" id="KW-1185">Reference proteome</keyword>
<evidence type="ECO:0000256" key="2">
    <source>
        <dbReference type="ARBA" id="ARBA00003921"/>
    </source>
</evidence>
<dbReference type="InterPro" id="IPR036635">
    <property type="entry name" value="MurB_C_sf"/>
</dbReference>
<evidence type="ECO:0000313" key="19">
    <source>
        <dbReference type="Proteomes" id="UP000665020"/>
    </source>
</evidence>
<keyword evidence="14 16" id="KW-0961">Cell wall biogenesis/degradation</keyword>
<evidence type="ECO:0000259" key="17">
    <source>
        <dbReference type="PROSITE" id="PS51387"/>
    </source>
</evidence>
<dbReference type="UniPathway" id="UPA00219"/>
<keyword evidence="13 16" id="KW-0131">Cell cycle</keyword>
<dbReference type="SUPFAM" id="SSF56176">
    <property type="entry name" value="FAD-binding/transporter-associated domain-like"/>
    <property type="match status" value="1"/>
</dbReference>
<evidence type="ECO:0000256" key="1">
    <source>
        <dbReference type="ARBA" id="ARBA00001974"/>
    </source>
</evidence>
<comment type="cofactor">
    <cofactor evidence="1 16">
        <name>FAD</name>
        <dbReference type="ChEBI" id="CHEBI:57692"/>
    </cofactor>
</comment>
<feature type="domain" description="FAD-binding PCMH-type" evidence="17">
    <location>
        <begin position="31"/>
        <end position="196"/>
    </location>
</feature>
<evidence type="ECO:0000313" key="18">
    <source>
        <dbReference type="EMBL" id="QTL99514.1"/>
    </source>
</evidence>
<dbReference type="InterPro" id="IPR016167">
    <property type="entry name" value="FAD-bd_PCMH_sub1"/>
</dbReference>
<name>A0A8A7KN81_9FIRM</name>
<comment type="pathway">
    <text evidence="4 16">Cell wall biogenesis; peptidoglycan biosynthesis.</text>
</comment>
<dbReference type="NCBIfam" id="NF010480">
    <property type="entry name" value="PRK13905.1"/>
    <property type="match status" value="1"/>
</dbReference>
<evidence type="ECO:0000256" key="3">
    <source>
        <dbReference type="ARBA" id="ARBA00004496"/>
    </source>
</evidence>
<protein>
    <recommendedName>
        <fullName evidence="16">UDP-N-acetylenolpyruvoylglucosamine reductase</fullName>
        <ecNumber evidence="16">1.3.1.98</ecNumber>
    </recommendedName>
    <alternativeName>
        <fullName evidence="16">UDP-N-acetylmuramate dehydrogenase</fullName>
    </alternativeName>
</protein>
<dbReference type="InterPro" id="IPR016166">
    <property type="entry name" value="FAD-bd_PCMH"/>
</dbReference>
<dbReference type="GO" id="GO:0071555">
    <property type="term" value="P:cell wall organization"/>
    <property type="evidence" value="ECO:0007669"/>
    <property type="project" value="UniProtKB-KW"/>
</dbReference>
<dbReference type="InterPro" id="IPR011601">
    <property type="entry name" value="MurB_C"/>
</dbReference>
<dbReference type="Gene3D" id="3.90.78.10">
    <property type="entry name" value="UDP-N-acetylenolpyruvoylglucosamine reductase, C-terminal domain"/>
    <property type="match status" value="1"/>
</dbReference>
<keyword evidence="9 16" id="KW-0521">NADP</keyword>
<keyword evidence="6 16" id="KW-0132">Cell division</keyword>
<proteinExistence type="inferred from homology"/>